<dbReference type="PROSITE" id="PS51257">
    <property type="entry name" value="PROKAR_LIPOPROTEIN"/>
    <property type="match status" value="1"/>
</dbReference>
<dbReference type="EMBL" id="LWGR01000012">
    <property type="protein sequence ID" value="KZM71384.1"/>
    <property type="molecule type" value="Genomic_DNA"/>
</dbReference>
<dbReference type="RefSeq" id="WP_067576833.1">
    <property type="nucleotide sequence ID" value="NZ_JABMCZ010000003.1"/>
</dbReference>
<dbReference type="InterPro" id="IPR007210">
    <property type="entry name" value="ABC_Gly_betaine_transp_sub-bd"/>
</dbReference>
<organism evidence="2 3">
    <name type="scientific">Nocardia terpenica</name>
    <dbReference type="NCBI Taxonomy" id="455432"/>
    <lineage>
        <taxon>Bacteria</taxon>
        <taxon>Bacillati</taxon>
        <taxon>Actinomycetota</taxon>
        <taxon>Actinomycetes</taxon>
        <taxon>Mycobacteriales</taxon>
        <taxon>Nocardiaceae</taxon>
        <taxon>Nocardia</taxon>
    </lineage>
</organism>
<dbReference type="GO" id="GO:0022857">
    <property type="term" value="F:transmembrane transporter activity"/>
    <property type="evidence" value="ECO:0007669"/>
    <property type="project" value="InterPro"/>
</dbReference>
<dbReference type="Pfam" id="PF04069">
    <property type="entry name" value="OpuAC"/>
    <property type="match status" value="1"/>
</dbReference>
<comment type="caution">
    <text evidence="2">The sequence shown here is derived from an EMBL/GenBank/DDBJ whole genome shotgun (WGS) entry which is preliminary data.</text>
</comment>
<dbReference type="Gene3D" id="3.40.190.120">
    <property type="entry name" value="Osmoprotection protein (prox), domain 2"/>
    <property type="match status" value="1"/>
</dbReference>
<dbReference type="CDD" id="cd13611">
    <property type="entry name" value="PBP2_YehZ"/>
    <property type="match status" value="1"/>
</dbReference>
<keyword evidence="3" id="KW-1185">Reference proteome</keyword>
<dbReference type="Gene3D" id="3.40.190.10">
    <property type="entry name" value="Periplasmic binding protein-like II"/>
    <property type="match status" value="1"/>
</dbReference>
<dbReference type="GO" id="GO:0043190">
    <property type="term" value="C:ATP-binding cassette (ABC) transporter complex"/>
    <property type="evidence" value="ECO:0007669"/>
    <property type="project" value="InterPro"/>
</dbReference>
<feature type="domain" description="ABC-type glycine betaine transport system substrate-binding" evidence="1">
    <location>
        <begin position="49"/>
        <end position="316"/>
    </location>
</feature>
<proteinExistence type="predicted"/>
<dbReference type="SUPFAM" id="SSF53850">
    <property type="entry name" value="Periplasmic binding protein-like II"/>
    <property type="match status" value="1"/>
</dbReference>
<evidence type="ECO:0000313" key="3">
    <source>
        <dbReference type="Proteomes" id="UP000076512"/>
    </source>
</evidence>
<evidence type="ECO:0000313" key="2">
    <source>
        <dbReference type="EMBL" id="KZM71384.1"/>
    </source>
</evidence>
<gene>
    <name evidence="2" type="ORF">AWN90_01005</name>
</gene>
<reference evidence="2 3" key="1">
    <citation type="submission" date="2016-04" db="EMBL/GenBank/DDBJ databases">
        <authorList>
            <person name="Evans L.H."/>
            <person name="Alamgir A."/>
            <person name="Owens N."/>
            <person name="Weber N.D."/>
            <person name="Virtaneva K."/>
            <person name="Barbian K."/>
            <person name="Babar A."/>
            <person name="Rosenke K."/>
        </authorList>
    </citation>
    <scope>NUCLEOTIDE SEQUENCE [LARGE SCALE GENOMIC DNA]</scope>
    <source>
        <strain evidence="2 3">IFM 0406</strain>
    </source>
</reference>
<name>A0A164KH46_9NOCA</name>
<protein>
    <submittedName>
        <fullName evidence="2">Glycine/betaine ABC transporter substrate-binding protein</fullName>
    </submittedName>
</protein>
<evidence type="ECO:0000259" key="1">
    <source>
        <dbReference type="Pfam" id="PF04069"/>
    </source>
</evidence>
<dbReference type="STRING" id="455432.AWN90_01005"/>
<accession>A0A164KH46</accession>
<dbReference type="Proteomes" id="UP000076512">
    <property type="component" value="Unassembled WGS sequence"/>
</dbReference>
<dbReference type="AlphaFoldDB" id="A0A164KH46"/>
<sequence>MRTLRVRLAAILAIVGLAATGCGLEAGSSVPLRVGPGSIRPVSQLEGVRITVGSKDFTEQNVLGYLIEFALSAAGADVRDLTNITGSNSLRDAQLHGQVDIAYDYTGTGWINYLGNEKPIPDSQQQFEALRAADLSKHGMLWTDLAPMNNTYALLTSDGYARQSGARTLSDYARMVNTDPASATTCLGTEFSVRQDGFAGMVRKYGIDTGKVRKQLMQDALVFSATANGTCHFGSVAATDGRIKALHLQLLDDDLGFFPKYNAALVMRKSFADAHPQVAQILAPISRLLTNDTAIDLNRQVDVDGREPATVARDWLVAHGFVTAQ</sequence>
<dbReference type="OrthoDB" id="9781705at2"/>